<dbReference type="PANTHER" id="PTHR12239:SF41">
    <property type="entry name" value="MEMBRANE ASSOCIATED PROTEIN, PUTATIVE-RELATED"/>
    <property type="match status" value="1"/>
</dbReference>
<evidence type="ECO:0000313" key="2">
    <source>
        <dbReference type="EMBL" id="RMA64365.1"/>
    </source>
</evidence>
<feature type="coiled-coil region" evidence="1">
    <location>
        <begin position="410"/>
        <end position="549"/>
    </location>
</feature>
<dbReference type="Proteomes" id="UP000271339">
    <property type="component" value="Unassembled WGS sequence"/>
</dbReference>
<dbReference type="NCBIfam" id="TIGR03519">
    <property type="entry name" value="T9SS_PorP_fam"/>
    <property type="match status" value="1"/>
</dbReference>
<sequence length="840" mass="93848">MIYAQNEIGAVGLDVPVRNSMMFNRFEVNPTFSFVREQTKYISVTNKREHVQIEEAPQTYLLNYSGRFGENIGSGIGVFQQNYGVFTTFGGMVNFAYNVRIQEESNLTFGINIGAYQSGVNAGKVITNSQDPALENVPSNFLLTANPGLNYGTGFMDFGVSLNNVVTYNFSSSGLIEENPKQGIQGHIMYTGYTGGYGFFGDSRFSALVRTELQKETTVFSGVFMLTVPKGIWAQVGYNTIYGASGGLGVNITSQIAIEYNYEKPFMGLTDLGPAHEITLAYRFKNSNYYDYSRDDDLAGLISLEKKRKPIAKKAVAKTTSASETTTDLKDETIAIASEEQATLKAEEATRIASEEQARLKAAEATRIASEEQARLKAEEATRIASQEQTRLKAEAASRIASEEQARLKAEEATRIASEEQARLKTQEAARIASEEQARLKAEEAVRIVSEEQARLKAAEAARIASEEQARLKAEEAARIASEEQARLKAEEATRIASEEQARLKAEEATRIASEAQARLKAEEAARIASEEQARLKTEKNSIENLIENPIDEIGKSIRALAIESEASKLAQTELLTRLETAVVNKKLDLKDLKEENDLSEQNIYVEPKPFKSISEENRAIETLIINLDTVLLRQKKKIAQLESLLETRVKSMNNPSDELNGYYINALTDLKTEQDKVARSRETLISSLKQIAVATEFERKRRIKRAAFDNEMDRYAQDRSALKRLRQSVSTAETPLTKDDFDYGKEGGKSIQILKNVENTESAYYLVLAVHSELSKRNEFLTQVIASGYKDVDFFYDVNTSKYYIYSKKASSIDDVNRYMKTKESAAYNENMSVIKIEN</sequence>
<name>A0A3L9Z246_9FLAO</name>
<evidence type="ECO:0000313" key="3">
    <source>
        <dbReference type="Proteomes" id="UP000271339"/>
    </source>
</evidence>
<comment type="caution">
    <text evidence="2">The sequence shown here is derived from an EMBL/GenBank/DDBJ whole genome shotgun (WGS) entry which is preliminary data.</text>
</comment>
<reference evidence="2 3" key="1">
    <citation type="submission" date="2018-10" db="EMBL/GenBank/DDBJ databases">
        <title>Genomic Encyclopedia of Archaeal and Bacterial Type Strains, Phase II (KMG-II): from individual species to whole genera.</title>
        <authorList>
            <person name="Goeker M."/>
        </authorList>
    </citation>
    <scope>NUCLEOTIDE SEQUENCE [LARGE SCALE GENOMIC DNA]</scope>
    <source>
        <strain evidence="2 3">DSM 23424</strain>
    </source>
</reference>
<evidence type="ECO:0000256" key="1">
    <source>
        <dbReference type="SAM" id="Coils"/>
    </source>
</evidence>
<accession>A0A3L9Z246</accession>
<protein>
    <submittedName>
        <fullName evidence="2">Type IX secretion system PorP/SprF family membrane protein</fullName>
    </submittedName>
</protein>
<dbReference type="AlphaFoldDB" id="A0A3L9Z246"/>
<proteinExistence type="predicted"/>
<gene>
    <name evidence="2" type="ORF">BXY75_1240</name>
</gene>
<dbReference type="InterPro" id="IPR052293">
    <property type="entry name" value="SRRP"/>
</dbReference>
<keyword evidence="3" id="KW-1185">Reference proteome</keyword>
<feature type="coiled-coil region" evidence="1">
    <location>
        <begin position="346"/>
        <end position="373"/>
    </location>
</feature>
<dbReference type="InterPro" id="IPR019861">
    <property type="entry name" value="PorP/SprF_Bacteroidetes"/>
</dbReference>
<feature type="coiled-coil region" evidence="1">
    <location>
        <begin position="576"/>
        <end position="603"/>
    </location>
</feature>
<dbReference type="Pfam" id="PF11751">
    <property type="entry name" value="PorP_SprF"/>
    <property type="match status" value="1"/>
</dbReference>
<dbReference type="EMBL" id="REFC01000012">
    <property type="protein sequence ID" value="RMA64365.1"/>
    <property type="molecule type" value="Genomic_DNA"/>
</dbReference>
<organism evidence="2 3">
    <name type="scientific">Ulvibacter antarcticus</name>
    <dbReference type="NCBI Taxonomy" id="442714"/>
    <lineage>
        <taxon>Bacteria</taxon>
        <taxon>Pseudomonadati</taxon>
        <taxon>Bacteroidota</taxon>
        <taxon>Flavobacteriia</taxon>
        <taxon>Flavobacteriales</taxon>
        <taxon>Flavobacteriaceae</taxon>
        <taxon>Ulvibacter</taxon>
    </lineage>
</organism>
<keyword evidence="1" id="KW-0175">Coiled coil</keyword>
<dbReference type="PANTHER" id="PTHR12239">
    <property type="entry name" value="PROTEIN CBG20215-RELATED"/>
    <property type="match status" value="1"/>
</dbReference>